<evidence type="ECO:0000256" key="1">
    <source>
        <dbReference type="ARBA" id="ARBA00022448"/>
    </source>
</evidence>
<dbReference type="GO" id="GO:0098796">
    <property type="term" value="C:membrane protein complex"/>
    <property type="evidence" value="ECO:0007669"/>
    <property type="project" value="UniProtKB-ARBA"/>
</dbReference>
<keyword evidence="6" id="KW-1185">Reference proteome</keyword>
<dbReference type="GO" id="GO:0016887">
    <property type="term" value="F:ATP hydrolysis activity"/>
    <property type="evidence" value="ECO:0007669"/>
    <property type="project" value="InterPro"/>
</dbReference>
<dbReference type="Gene3D" id="3.40.50.300">
    <property type="entry name" value="P-loop containing nucleotide triphosphate hydrolases"/>
    <property type="match status" value="1"/>
</dbReference>
<dbReference type="GO" id="GO:0005524">
    <property type="term" value="F:ATP binding"/>
    <property type="evidence" value="ECO:0007669"/>
    <property type="project" value="UniProtKB-KW"/>
</dbReference>
<keyword evidence="3 5" id="KW-0067">ATP-binding</keyword>
<evidence type="ECO:0000256" key="3">
    <source>
        <dbReference type="ARBA" id="ARBA00022840"/>
    </source>
</evidence>
<keyword evidence="2" id="KW-0547">Nucleotide-binding</keyword>
<dbReference type="OrthoDB" id="9802264at2"/>
<dbReference type="PROSITE" id="PS00211">
    <property type="entry name" value="ABC_TRANSPORTER_1"/>
    <property type="match status" value="1"/>
</dbReference>
<feature type="domain" description="ABC transporter" evidence="4">
    <location>
        <begin position="10"/>
        <end position="234"/>
    </location>
</feature>
<dbReference type="PANTHER" id="PTHR24220:SF86">
    <property type="entry name" value="ABC TRANSPORTER ABCH.1"/>
    <property type="match status" value="1"/>
</dbReference>
<proteinExistence type="predicted"/>
<accession>A0A345I167</accession>
<evidence type="ECO:0000313" key="5">
    <source>
        <dbReference type="EMBL" id="AXG82691.1"/>
    </source>
</evidence>
<evidence type="ECO:0000256" key="2">
    <source>
        <dbReference type="ARBA" id="ARBA00022741"/>
    </source>
</evidence>
<dbReference type="SMART" id="SM00382">
    <property type="entry name" value="AAA"/>
    <property type="match status" value="1"/>
</dbReference>
<dbReference type="GO" id="GO:0022857">
    <property type="term" value="F:transmembrane transporter activity"/>
    <property type="evidence" value="ECO:0007669"/>
    <property type="project" value="TreeGrafter"/>
</dbReference>
<sequence length="234" mass="25499">MTPAPADTVIQLTGVERSFPTDPPVYALRGVDLTVARGQHVSIVGPSGSGKSTLLNTLGLLDRPTSGSYLLDGVETTGLGDLERTSLRGSRIGFVFQAFHLLSYRTVDENVMMAETYRRPRQGRGRAGRRERALEALERVGLGHRSGFRPDRLSGGERQRVAIARALVSDPALLLCDEPTGNLDSENTLSVLELFDDLCAQGMTLVVITHDEEVSRRAGMRVRITDGRLTVEGR</sequence>
<dbReference type="InterPro" id="IPR003439">
    <property type="entry name" value="ABC_transporter-like_ATP-bd"/>
</dbReference>
<dbReference type="InterPro" id="IPR027417">
    <property type="entry name" value="P-loop_NTPase"/>
</dbReference>
<dbReference type="SUPFAM" id="SSF52540">
    <property type="entry name" value="P-loop containing nucleoside triphosphate hydrolases"/>
    <property type="match status" value="1"/>
</dbReference>
<dbReference type="KEGG" id="spad:DVK44_17680"/>
<dbReference type="PANTHER" id="PTHR24220">
    <property type="entry name" value="IMPORT ATP-BINDING PROTEIN"/>
    <property type="match status" value="1"/>
</dbReference>
<dbReference type="InterPro" id="IPR015854">
    <property type="entry name" value="ABC_transpr_LolD-like"/>
</dbReference>
<dbReference type="Proteomes" id="UP000253868">
    <property type="component" value="Chromosome"/>
</dbReference>
<dbReference type="EMBL" id="CP031194">
    <property type="protein sequence ID" value="AXG82691.1"/>
    <property type="molecule type" value="Genomic_DNA"/>
</dbReference>
<keyword evidence="1" id="KW-0813">Transport</keyword>
<evidence type="ECO:0000313" key="6">
    <source>
        <dbReference type="Proteomes" id="UP000253868"/>
    </source>
</evidence>
<dbReference type="GO" id="GO:0005886">
    <property type="term" value="C:plasma membrane"/>
    <property type="evidence" value="ECO:0007669"/>
    <property type="project" value="TreeGrafter"/>
</dbReference>
<reference evidence="6" key="1">
    <citation type="submission" date="2018-07" db="EMBL/GenBank/DDBJ databases">
        <authorList>
            <person name="Zhao J."/>
        </authorList>
    </citation>
    <scope>NUCLEOTIDE SEQUENCE [LARGE SCALE GENOMIC DNA]</scope>
    <source>
        <strain evidence="6">GSSD-12</strain>
    </source>
</reference>
<organism evidence="5 6">
    <name type="scientific">Streptomyces paludis</name>
    <dbReference type="NCBI Taxonomy" id="2282738"/>
    <lineage>
        <taxon>Bacteria</taxon>
        <taxon>Bacillati</taxon>
        <taxon>Actinomycetota</taxon>
        <taxon>Actinomycetes</taxon>
        <taxon>Kitasatosporales</taxon>
        <taxon>Streptomycetaceae</taxon>
        <taxon>Streptomyces</taxon>
    </lineage>
</organism>
<dbReference type="AlphaFoldDB" id="A0A345I167"/>
<evidence type="ECO:0000259" key="4">
    <source>
        <dbReference type="PROSITE" id="PS50893"/>
    </source>
</evidence>
<dbReference type="CDD" id="cd03255">
    <property type="entry name" value="ABC_MJ0796_LolCDE_FtsE"/>
    <property type="match status" value="1"/>
</dbReference>
<dbReference type="FunFam" id="3.40.50.300:FF:000032">
    <property type="entry name" value="Export ABC transporter ATP-binding protein"/>
    <property type="match status" value="1"/>
</dbReference>
<gene>
    <name evidence="5" type="ORF">DVK44_17680</name>
</gene>
<protein>
    <submittedName>
        <fullName evidence="5">ABC transporter ATP-binding protein</fullName>
    </submittedName>
</protein>
<dbReference type="Pfam" id="PF00005">
    <property type="entry name" value="ABC_tran"/>
    <property type="match status" value="1"/>
</dbReference>
<dbReference type="InterPro" id="IPR017911">
    <property type="entry name" value="MacB-like_ATP-bd"/>
</dbReference>
<dbReference type="PROSITE" id="PS50893">
    <property type="entry name" value="ABC_TRANSPORTER_2"/>
    <property type="match status" value="1"/>
</dbReference>
<dbReference type="InterPro" id="IPR003593">
    <property type="entry name" value="AAA+_ATPase"/>
</dbReference>
<dbReference type="InterPro" id="IPR017871">
    <property type="entry name" value="ABC_transporter-like_CS"/>
</dbReference>
<name>A0A345I167_9ACTN</name>